<proteinExistence type="predicted"/>
<keyword evidence="3" id="KW-0378">Hydrolase</keyword>
<dbReference type="InterPro" id="IPR027417">
    <property type="entry name" value="P-loop_NTPase"/>
</dbReference>
<evidence type="ECO:0000313" key="4">
    <source>
        <dbReference type="Proteomes" id="UP001198893"/>
    </source>
</evidence>
<evidence type="ECO:0000259" key="2">
    <source>
        <dbReference type="PROSITE" id="PS51194"/>
    </source>
</evidence>
<dbReference type="InterPro" id="IPR001650">
    <property type="entry name" value="Helicase_C-like"/>
</dbReference>
<evidence type="ECO:0000259" key="1">
    <source>
        <dbReference type="PROSITE" id="PS51192"/>
    </source>
</evidence>
<dbReference type="PROSITE" id="PS51192">
    <property type="entry name" value="HELICASE_ATP_BIND_1"/>
    <property type="match status" value="1"/>
</dbReference>
<comment type="caution">
    <text evidence="3">The sequence shown here is derived from an EMBL/GenBank/DDBJ whole genome shotgun (WGS) entry which is preliminary data.</text>
</comment>
<dbReference type="GO" id="GO:0005829">
    <property type="term" value="C:cytosol"/>
    <property type="evidence" value="ECO:0007669"/>
    <property type="project" value="TreeGrafter"/>
</dbReference>
<dbReference type="GO" id="GO:0003677">
    <property type="term" value="F:DNA binding"/>
    <property type="evidence" value="ECO:0007669"/>
    <property type="project" value="InterPro"/>
</dbReference>
<dbReference type="Gene3D" id="3.40.50.300">
    <property type="entry name" value="P-loop containing nucleotide triphosphate hydrolases"/>
    <property type="match status" value="2"/>
</dbReference>
<dbReference type="Proteomes" id="UP001198893">
    <property type="component" value="Unassembled WGS sequence"/>
</dbReference>
<keyword evidence="3" id="KW-0067">ATP-binding</keyword>
<dbReference type="GO" id="GO:0004386">
    <property type="term" value="F:helicase activity"/>
    <property type="evidence" value="ECO:0007669"/>
    <property type="project" value="UniProtKB-KW"/>
</dbReference>
<dbReference type="Pfam" id="PF00271">
    <property type="entry name" value="Helicase_C"/>
    <property type="match status" value="1"/>
</dbReference>
<organism evidence="3 4">
    <name type="scientific">Roseburia amylophila</name>
    <dbReference type="NCBI Taxonomy" id="2981794"/>
    <lineage>
        <taxon>Bacteria</taxon>
        <taxon>Bacillati</taxon>
        <taxon>Bacillota</taxon>
        <taxon>Clostridia</taxon>
        <taxon>Lachnospirales</taxon>
        <taxon>Lachnospiraceae</taxon>
        <taxon>Roseburia</taxon>
    </lineage>
</organism>
<gene>
    <name evidence="3" type="ORF">LKD47_06585</name>
</gene>
<dbReference type="SMART" id="SM00490">
    <property type="entry name" value="HELICc"/>
    <property type="match status" value="1"/>
</dbReference>
<dbReference type="GO" id="GO:0016787">
    <property type="term" value="F:hydrolase activity"/>
    <property type="evidence" value="ECO:0007669"/>
    <property type="project" value="InterPro"/>
</dbReference>
<keyword evidence="3" id="KW-0347">Helicase</keyword>
<dbReference type="PROSITE" id="PS51194">
    <property type="entry name" value="HELICASE_CTER"/>
    <property type="match status" value="1"/>
</dbReference>
<dbReference type="SUPFAM" id="SSF52540">
    <property type="entry name" value="P-loop containing nucleoside triphosphate hydrolases"/>
    <property type="match status" value="1"/>
</dbReference>
<protein>
    <submittedName>
        <fullName evidence="3">DEAD/DEAH box helicase family protein</fullName>
    </submittedName>
</protein>
<dbReference type="SMART" id="SM00487">
    <property type="entry name" value="DEXDc"/>
    <property type="match status" value="1"/>
</dbReference>
<reference evidence="3" key="1">
    <citation type="submission" date="2021-10" db="EMBL/GenBank/DDBJ databases">
        <title>Anaerobic single-cell dispensing facilitates the cultivation of human gut bacteria.</title>
        <authorList>
            <person name="Afrizal A."/>
        </authorList>
    </citation>
    <scope>NUCLEOTIDE SEQUENCE</scope>
    <source>
        <strain evidence="3">CLA-AA-H204</strain>
    </source>
</reference>
<name>A0AAW4WF90_9FIRM</name>
<keyword evidence="3" id="KW-0547">Nucleotide-binding</keyword>
<feature type="domain" description="Helicase C-terminal" evidence="2">
    <location>
        <begin position="432"/>
        <end position="576"/>
    </location>
</feature>
<sequence>MENEVMRSHMMKFSLEDLKSFLGEDIVESLLEWNTGSEALLTKKRLVDMIMCIYGVNILKSKEFRHHILSTFQKEDILGFRVELPEKYRTCENPELIIDVVAKKNWRESQINNHVLHLLNYSEKDIFQEQSVEEVSSEKIASYDKFYELLDYQYIIRQRALNILTSEYKQRRFLIHMPTGTGKTKTATHIICHHYNYNLKKQGLIVWIAHTTELLQQAYDTFVNVWKNIGNGEISTYKLWGEHNIEAIPEDMSGFMVCGIQKLQSMKENQPDKFQKLVNATRLVVYDEAHKAAAQETRNVIEHFMRRTGEMKDCALMGLSATPGRTTEMSFENDLLASTFGNKIISIDTKVMNEVNLSRQEALNAEVEKDIIRYFQNRGVLAKIKKKELTYAEKLTDEELSKIKVIATKNGYSDFSPAALNVIGKNKSRNLRIMQELRALNQSQTPTIVFACSVKHGQLLSSMLTLEDIPNALVIGEMSATERREAIRKFKDTKNDMNILINYEVLTTGFDATNIECVFIARPTQSVVLYSQMLGRGLRGPQMGGKKECLLIDVKDNLNQFNENMAFSHFNNYWNA</sequence>
<dbReference type="GO" id="GO:0005524">
    <property type="term" value="F:ATP binding"/>
    <property type="evidence" value="ECO:0007669"/>
    <property type="project" value="InterPro"/>
</dbReference>
<dbReference type="InterPro" id="IPR050742">
    <property type="entry name" value="Helicase_Restrict-Modif_Enz"/>
</dbReference>
<dbReference type="AlphaFoldDB" id="A0AAW4WF90"/>
<dbReference type="PANTHER" id="PTHR47396:SF1">
    <property type="entry name" value="ATP-DEPENDENT HELICASE IRC3-RELATED"/>
    <property type="match status" value="1"/>
</dbReference>
<feature type="domain" description="Helicase ATP-binding" evidence="1">
    <location>
        <begin position="164"/>
        <end position="341"/>
    </location>
</feature>
<dbReference type="Pfam" id="PF04851">
    <property type="entry name" value="ResIII"/>
    <property type="match status" value="1"/>
</dbReference>
<dbReference type="PANTHER" id="PTHR47396">
    <property type="entry name" value="TYPE I RESTRICTION ENZYME ECOKI R PROTEIN"/>
    <property type="match status" value="1"/>
</dbReference>
<evidence type="ECO:0000313" key="3">
    <source>
        <dbReference type="EMBL" id="MCC2241966.1"/>
    </source>
</evidence>
<dbReference type="RefSeq" id="WP_227709983.1">
    <property type="nucleotide sequence ID" value="NZ_JAJEQW010000005.1"/>
</dbReference>
<dbReference type="InterPro" id="IPR006935">
    <property type="entry name" value="Helicase/UvrB_N"/>
</dbReference>
<accession>A0AAW4WF90</accession>
<dbReference type="EMBL" id="JAJEQW010000005">
    <property type="protein sequence ID" value="MCC2241966.1"/>
    <property type="molecule type" value="Genomic_DNA"/>
</dbReference>
<dbReference type="InterPro" id="IPR014001">
    <property type="entry name" value="Helicase_ATP-bd"/>
</dbReference>